<accession>A0A1R3JW48</accession>
<dbReference type="Proteomes" id="UP000188268">
    <property type="component" value="Unassembled WGS sequence"/>
</dbReference>
<feature type="domain" description="Ubiquitin-like" evidence="1">
    <location>
        <begin position="152"/>
        <end position="192"/>
    </location>
</feature>
<dbReference type="PANTHER" id="PTHR10562">
    <property type="entry name" value="SMALL UBIQUITIN-RELATED MODIFIER"/>
    <property type="match status" value="1"/>
</dbReference>
<dbReference type="Gene3D" id="3.10.20.90">
    <property type="entry name" value="Phosphatidylinositol 3-kinase Catalytic Subunit, Chain A, domain 1"/>
    <property type="match status" value="2"/>
</dbReference>
<dbReference type="OrthoDB" id="442921at2759"/>
<gene>
    <name evidence="2" type="ORF">CCACVL1_03946</name>
</gene>
<dbReference type="STRING" id="210143.A0A1R3JW48"/>
<dbReference type="InterPro" id="IPR029071">
    <property type="entry name" value="Ubiquitin-like_domsf"/>
</dbReference>
<dbReference type="EMBL" id="AWWV01006942">
    <property type="protein sequence ID" value="OMO99064.1"/>
    <property type="molecule type" value="Genomic_DNA"/>
</dbReference>
<evidence type="ECO:0000259" key="1">
    <source>
        <dbReference type="PROSITE" id="PS50053"/>
    </source>
</evidence>
<dbReference type="OMA" id="IGRNTPM"/>
<dbReference type="InterPro" id="IPR022617">
    <property type="entry name" value="Rad60/SUMO-like_dom"/>
</dbReference>
<dbReference type="PROSITE" id="PS50053">
    <property type="entry name" value="UBIQUITIN_2"/>
    <property type="match status" value="1"/>
</dbReference>
<evidence type="ECO:0000313" key="3">
    <source>
        <dbReference type="Proteomes" id="UP000188268"/>
    </source>
</evidence>
<dbReference type="AlphaFoldDB" id="A0A1R3JW48"/>
<dbReference type="Gramene" id="OMO99064">
    <property type="protein sequence ID" value="OMO99064"/>
    <property type="gene ID" value="CCACVL1_03946"/>
</dbReference>
<proteinExistence type="predicted"/>
<dbReference type="InterPro" id="IPR000626">
    <property type="entry name" value="Ubiquitin-like_dom"/>
</dbReference>
<comment type="caution">
    <text evidence="2">The sequence shown here is derived from an EMBL/GenBank/DDBJ whole genome shotgun (WGS) entry which is preliminary data.</text>
</comment>
<reference evidence="2 3" key="1">
    <citation type="submission" date="2013-09" db="EMBL/GenBank/DDBJ databases">
        <title>Corchorus capsularis genome sequencing.</title>
        <authorList>
            <person name="Alam M."/>
            <person name="Haque M.S."/>
            <person name="Islam M.S."/>
            <person name="Emdad E.M."/>
            <person name="Islam M.M."/>
            <person name="Ahmed B."/>
            <person name="Halim A."/>
            <person name="Hossen Q.M.M."/>
            <person name="Hossain M.Z."/>
            <person name="Ahmed R."/>
            <person name="Khan M.M."/>
            <person name="Islam R."/>
            <person name="Rashid M.M."/>
            <person name="Khan S.A."/>
            <person name="Rahman M.S."/>
            <person name="Alam M."/>
        </authorList>
    </citation>
    <scope>NUCLEOTIDE SEQUENCE [LARGE SCALE GENOMIC DNA]</scope>
    <source>
        <strain evidence="3">cv. CVL-1</strain>
        <tissue evidence="2">Whole seedling</tissue>
    </source>
</reference>
<name>A0A1R3JW48_COCAP</name>
<keyword evidence="3" id="KW-1185">Reference proteome</keyword>
<evidence type="ECO:0000313" key="2">
    <source>
        <dbReference type="EMBL" id="OMO99064.1"/>
    </source>
</evidence>
<protein>
    <submittedName>
        <fullName evidence="2">Small ubiquitin-related modifier, SUMO</fullName>
    </submittedName>
</protein>
<organism evidence="2 3">
    <name type="scientific">Corchorus capsularis</name>
    <name type="common">Jute</name>
    <dbReference type="NCBI Taxonomy" id="210143"/>
    <lineage>
        <taxon>Eukaryota</taxon>
        <taxon>Viridiplantae</taxon>
        <taxon>Streptophyta</taxon>
        <taxon>Embryophyta</taxon>
        <taxon>Tracheophyta</taxon>
        <taxon>Spermatophyta</taxon>
        <taxon>Magnoliopsida</taxon>
        <taxon>eudicotyledons</taxon>
        <taxon>Gunneridae</taxon>
        <taxon>Pentapetalae</taxon>
        <taxon>rosids</taxon>
        <taxon>malvids</taxon>
        <taxon>Malvales</taxon>
        <taxon>Malvaceae</taxon>
        <taxon>Grewioideae</taxon>
        <taxon>Apeibeae</taxon>
        <taxon>Corchorus</taxon>
    </lineage>
</organism>
<sequence>MDMSRERAGTESTLVTLSSPVVEGKRIFLHVKGPRETDQFSYWITRNTPLRTLIHDYTQRIGLTFNSVRFRYCGASPVNPGSTPHDLDMKDGDSIDVIPWENFVVTGASQSSMISLPRMDEEKPILLKVIDVIKGGHVFYRIGRNTPLHYLMLDHFERIGVRYSHGRFFYDGKCIEPYQTADDLGMEDGDHIDAWRKSVIETLLCDFRRLFR</sequence>
<dbReference type="Pfam" id="PF11976">
    <property type="entry name" value="Rad60-SLD"/>
    <property type="match status" value="2"/>
</dbReference>
<dbReference type="SUPFAM" id="SSF54236">
    <property type="entry name" value="Ubiquitin-like"/>
    <property type="match status" value="2"/>
</dbReference>